<sequence>MDMAILDSDGGGGSDAAGTTGGVLGVAGGAEGVTSGIGPIEGTAGAGALMSAAKARMDIPSVPRSDIAISGIEVEWHPLSAASSYGPSLQSVVGGLLVSYRLREALEGDPSTEGGTTSGCEGSVMKYCTRTTLGALWRPERDGVLASQVLAMADLEKFERGWPEVCVRLLFRRMMRLMERAYFAAKGYFRSPFRSCEMGVWGCEMALVCQMGFSQLQNGFVESVWAAK</sequence>
<protein>
    <submittedName>
        <fullName evidence="1">Uncharacterized protein</fullName>
    </submittedName>
</protein>
<gene>
    <name evidence="1" type="ORF">VITISV_015006</name>
</gene>
<proteinExistence type="predicted"/>
<organism evidence="1">
    <name type="scientific">Vitis vinifera</name>
    <name type="common">Grape</name>
    <dbReference type="NCBI Taxonomy" id="29760"/>
    <lineage>
        <taxon>Eukaryota</taxon>
        <taxon>Viridiplantae</taxon>
        <taxon>Streptophyta</taxon>
        <taxon>Embryophyta</taxon>
        <taxon>Tracheophyta</taxon>
        <taxon>Spermatophyta</taxon>
        <taxon>Magnoliopsida</taxon>
        <taxon>eudicotyledons</taxon>
        <taxon>Gunneridae</taxon>
        <taxon>Pentapetalae</taxon>
        <taxon>rosids</taxon>
        <taxon>Vitales</taxon>
        <taxon>Vitaceae</taxon>
        <taxon>Viteae</taxon>
        <taxon>Vitis</taxon>
    </lineage>
</organism>
<accession>A5BZ58</accession>
<dbReference type="AlphaFoldDB" id="A5BZ58"/>
<dbReference type="EMBL" id="AM476493">
    <property type="protein sequence ID" value="CAN79475.1"/>
    <property type="molecule type" value="Genomic_DNA"/>
</dbReference>
<evidence type="ECO:0000313" key="1">
    <source>
        <dbReference type="EMBL" id="CAN79475.1"/>
    </source>
</evidence>
<name>A5BZ58_VITVI</name>
<reference evidence="1" key="1">
    <citation type="journal article" date="2007" name="PLoS ONE">
        <title>The first genome sequence of an elite grapevine cultivar (Pinot noir Vitis vinifera L.): coping with a highly heterozygous genome.</title>
        <authorList>
            <person name="Velasco R."/>
            <person name="Zharkikh A."/>
            <person name="Troggio M."/>
            <person name="Cartwright D.A."/>
            <person name="Cestaro A."/>
            <person name="Pruss D."/>
            <person name="Pindo M."/>
            <person name="FitzGerald L.M."/>
            <person name="Vezzulli S."/>
            <person name="Reid J."/>
            <person name="Malacarne G."/>
            <person name="Iliev D."/>
            <person name="Coppola G."/>
            <person name="Wardell B."/>
            <person name="Micheletti D."/>
            <person name="Macalma T."/>
            <person name="Facci M."/>
            <person name="Mitchell J.T."/>
            <person name="Perazzolli M."/>
            <person name="Eldredge G."/>
            <person name="Gatto P."/>
            <person name="Oyzerski R."/>
            <person name="Moretto M."/>
            <person name="Gutin N."/>
            <person name="Stefanini M."/>
            <person name="Chen Y."/>
            <person name="Segala C."/>
            <person name="Davenport C."/>
            <person name="Dematte L."/>
            <person name="Mraz A."/>
            <person name="Battilana J."/>
            <person name="Stormo K."/>
            <person name="Costa F."/>
            <person name="Tao Q."/>
            <person name="Si-Ammour A."/>
            <person name="Harkins T."/>
            <person name="Lackey A."/>
            <person name="Perbost C."/>
            <person name="Taillon B."/>
            <person name="Stella A."/>
            <person name="Solovyev V."/>
            <person name="Fawcett J.A."/>
            <person name="Sterck L."/>
            <person name="Vandepoele K."/>
            <person name="Grando S.M."/>
            <person name="Toppo S."/>
            <person name="Moser C."/>
            <person name="Lanchbury J."/>
            <person name="Bogden R."/>
            <person name="Skolnick M."/>
            <person name="Sgaramella V."/>
            <person name="Bhatnagar S.K."/>
            <person name="Fontana P."/>
            <person name="Gutin A."/>
            <person name="Van de Peer Y."/>
            <person name="Salamini F."/>
            <person name="Viola R."/>
        </authorList>
    </citation>
    <scope>NUCLEOTIDE SEQUENCE</scope>
</reference>